<dbReference type="Proteomes" id="UP000291084">
    <property type="component" value="Chromosome 3"/>
</dbReference>
<dbReference type="EMBL" id="AP015036">
    <property type="protein sequence ID" value="BAT81191.1"/>
    <property type="molecule type" value="Genomic_DNA"/>
</dbReference>
<dbReference type="InterPro" id="IPR000477">
    <property type="entry name" value="RT_dom"/>
</dbReference>
<dbReference type="SUPFAM" id="SSF56672">
    <property type="entry name" value="DNA/RNA polymerases"/>
    <property type="match status" value="1"/>
</dbReference>
<dbReference type="Pfam" id="PF00078">
    <property type="entry name" value="RVT_1"/>
    <property type="match status" value="1"/>
</dbReference>
<dbReference type="OrthoDB" id="1924993at2759"/>
<dbReference type="PANTHER" id="PTHR24559">
    <property type="entry name" value="TRANSPOSON TY3-I GAG-POL POLYPROTEIN"/>
    <property type="match status" value="1"/>
</dbReference>
<dbReference type="InterPro" id="IPR043502">
    <property type="entry name" value="DNA/RNA_pol_sf"/>
</dbReference>
<feature type="domain" description="Reverse transcriptase" evidence="1">
    <location>
        <begin position="32"/>
        <end position="87"/>
    </location>
</feature>
<evidence type="ECO:0000259" key="1">
    <source>
        <dbReference type="Pfam" id="PF00078"/>
    </source>
</evidence>
<name>A0A0S3RKY4_PHAAN</name>
<reference evidence="2 3" key="1">
    <citation type="journal article" date="2015" name="Sci. Rep.">
        <title>The power of single molecule real-time sequencing technology in the de novo assembly of a eukaryotic genome.</title>
        <authorList>
            <person name="Sakai H."/>
            <person name="Naito K."/>
            <person name="Ogiso-Tanaka E."/>
            <person name="Takahashi Y."/>
            <person name="Iseki K."/>
            <person name="Muto C."/>
            <person name="Satou K."/>
            <person name="Teruya K."/>
            <person name="Shiroma A."/>
            <person name="Shimoji M."/>
            <person name="Hirano T."/>
            <person name="Itoh T."/>
            <person name="Kaga A."/>
            <person name="Tomooka N."/>
        </authorList>
    </citation>
    <scope>NUCLEOTIDE SEQUENCE [LARGE SCALE GENOMIC DNA]</scope>
    <source>
        <strain evidence="3">cv. Shumari</strain>
    </source>
</reference>
<protein>
    <recommendedName>
        <fullName evidence="1">Reverse transcriptase domain-containing protein</fullName>
    </recommendedName>
</protein>
<organism evidence="2 3">
    <name type="scientific">Vigna angularis var. angularis</name>
    <dbReference type="NCBI Taxonomy" id="157739"/>
    <lineage>
        <taxon>Eukaryota</taxon>
        <taxon>Viridiplantae</taxon>
        <taxon>Streptophyta</taxon>
        <taxon>Embryophyta</taxon>
        <taxon>Tracheophyta</taxon>
        <taxon>Spermatophyta</taxon>
        <taxon>Magnoliopsida</taxon>
        <taxon>eudicotyledons</taxon>
        <taxon>Gunneridae</taxon>
        <taxon>Pentapetalae</taxon>
        <taxon>rosids</taxon>
        <taxon>fabids</taxon>
        <taxon>Fabales</taxon>
        <taxon>Fabaceae</taxon>
        <taxon>Papilionoideae</taxon>
        <taxon>50 kb inversion clade</taxon>
        <taxon>NPAAA clade</taxon>
        <taxon>indigoferoid/millettioid clade</taxon>
        <taxon>Phaseoleae</taxon>
        <taxon>Vigna</taxon>
    </lineage>
</organism>
<keyword evidence="3" id="KW-1185">Reference proteome</keyword>
<sequence length="87" mass="10036">MKEEIEKQVADMLKVGIIRPSRSPYSSPVILVKKKNGSWRFCVDYRALNKETIPDQCPIPVIEELLDELRGAKYFSKIDLKAGYHQI</sequence>
<evidence type="ECO:0000313" key="2">
    <source>
        <dbReference type="EMBL" id="BAT81191.1"/>
    </source>
</evidence>
<evidence type="ECO:0000313" key="3">
    <source>
        <dbReference type="Proteomes" id="UP000291084"/>
    </source>
</evidence>
<dbReference type="AlphaFoldDB" id="A0A0S3RKY4"/>
<proteinExistence type="predicted"/>
<dbReference type="PANTHER" id="PTHR24559:SF444">
    <property type="entry name" value="REVERSE TRANSCRIPTASE DOMAIN-CONTAINING PROTEIN"/>
    <property type="match status" value="1"/>
</dbReference>
<accession>A0A0S3RKY4</accession>
<dbReference type="Gene3D" id="3.10.10.10">
    <property type="entry name" value="HIV Type 1 Reverse Transcriptase, subunit A, domain 1"/>
    <property type="match status" value="1"/>
</dbReference>
<dbReference type="InterPro" id="IPR053134">
    <property type="entry name" value="RNA-dir_DNA_polymerase"/>
</dbReference>
<gene>
    <name evidence="2" type="primary">Vigan.03G086500</name>
    <name evidence="2" type="ORF">VIGAN_03086500</name>
</gene>
<dbReference type="CDD" id="cd01647">
    <property type="entry name" value="RT_LTR"/>
    <property type="match status" value="1"/>
</dbReference>